<evidence type="ECO:0000313" key="9">
    <source>
        <dbReference type="EnsemblMetazoa" id="GBRI037608-PA"/>
    </source>
</evidence>
<keyword evidence="10" id="KW-1185">Reference proteome</keyword>
<dbReference type="GO" id="GO:0016020">
    <property type="term" value="C:membrane"/>
    <property type="evidence" value="ECO:0007669"/>
    <property type="project" value="UniProtKB-SubCell"/>
</dbReference>
<keyword evidence="4 8" id="KW-0808">Transferase</keyword>
<dbReference type="Proteomes" id="UP000091820">
    <property type="component" value="Unassembled WGS sequence"/>
</dbReference>
<feature type="transmembrane region" description="Helical" evidence="8">
    <location>
        <begin position="12"/>
        <end position="34"/>
    </location>
</feature>
<keyword evidence="6 8" id="KW-1133">Transmembrane helix</keyword>
<reference evidence="10" key="1">
    <citation type="submission" date="2014-03" db="EMBL/GenBank/DDBJ databases">
        <authorList>
            <person name="Aksoy S."/>
            <person name="Warren W."/>
            <person name="Wilson R.K."/>
        </authorList>
    </citation>
    <scope>NUCLEOTIDE SEQUENCE [LARGE SCALE GENOMIC DNA]</scope>
    <source>
        <strain evidence="10">IAEA</strain>
    </source>
</reference>
<dbReference type="EC" id="2.4.1.-" evidence="8"/>
<dbReference type="AlphaFoldDB" id="A0A1A9WYT5"/>
<evidence type="ECO:0000256" key="4">
    <source>
        <dbReference type="ARBA" id="ARBA00022679"/>
    </source>
</evidence>
<organism evidence="9 10">
    <name type="scientific">Glossina brevipalpis</name>
    <dbReference type="NCBI Taxonomy" id="37001"/>
    <lineage>
        <taxon>Eukaryota</taxon>
        <taxon>Metazoa</taxon>
        <taxon>Ecdysozoa</taxon>
        <taxon>Arthropoda</taxon>
        <taxon>Hexapoda</taxon>
        <taxon>Insecta</taxon>
        <taxon>Pterygota</taxon>
        <taxon>Neoptera</taxon>
        <taxon>Endopterygota</taxon>
        <taxon>Diptera</taxon>
        <taxon>Brachycera</taxon>
        <taxon>Muscomorpha</taxon>
        <taxon>Hippoboscoidea</taxon>
        <taxon>Glossinidae</taxon>
        <taxon>Glossina</taxon>
    </lineage>
</organism>
<evidence type="ECO:0000313" key="10">
    <source>
        <dbReference type="Proteomes" id="UP000091820"/>
    </source>
</evidence>
<accession>A0A1A9WYT5</accession>
<dbReference type="PANTHER" id="PTHR21461">
    <property type="entry name" value="GLYCOSYLTRANSFERASE FAMILY 92 PROTEIN"/>
    <property type="match status" value="1"/>
</dbReference>
<protein>
    <recommendedName>
        <fullName evidence="8">Glycosyltransferase family 92 protein</fullName>
        <ecNumber evidence="8">2.4.1.-</ecNumber>
    </recommendedName>
</protein>
<evidence type="ECO:0000256" key="3">
    <source>
        <dbReference type="ARBA" id="ARBA00022676"/>
    </source>
</evidence>
<keyword evidence="3 8" id="KW-0328">Glycosyltransferase</keyword>
<name>A0A1A9WYT5_9MUSC</name>
<dbReference type="Pfam" id="PF01697">
    <property type="entry name" value="Glyco_transf_92"/>
    <property type="match status" value="1"/>
</dbReference>
<sequence length="468" mass="55066">MLVNKVQRFQHINLVLSAILAVVLITLTCITRYLSSDDEFRKSVHAMQMSLDFVKPSQSWYYNNTWKSVGNISIKHKIYSAYFDRRIDIIENLFKDKYHVAIGSVRIFAVLTLTFHDHVTCVFRQRDFSTIKMMAVQIKPLFERKDMKYAAFTIVCPVYKFDNEAKIMYLPQEVSITYPSNALTTYHPTFIPISYPRNMDQLFAKSQPILSVCVAPLQRSYRNVLRIAEFVEMYRLLGAKHFYFYYDNHNRDVKRLLKVYRKEGIADVLPWNLDNYQDDLHFNGIIAQINDCSYRAMVVDNYRHAAIVDLDQILMPINYNTLTSYLRKCDKGRTSAFVFRNVFFYMKDRNDTYSTPIFARNRLLYSQTKVRRADEIKPVYAQSKCIINTHSILEMGRNRMWKSISGYSEQIVPPSIGILHHYSDKCYNCRAMLVIDYTARRFGSLIWDRVDEICLQAFFKDNGICPTN</sequence>
<evidence type="ECO:0000256" key="2">
    <source>
        <dbReference type="ARBA" id="ARBA00007647"/>
    </source>
</evidence>
<dbReference type="GO" id="GO:0016757">
    <property type="term" value="F:glycosyltransferase activity"/>
    <property type="evidence" value="ECO:0007669"/>
    <property type="project" value="UniProtKB-UniRule"/>
</dbReference>
<evidence type="ECO:0000256" key="6">
    <source>
        <dbReference type="ARBA" id="ARBA00022989"/>
    </source>
</evidence>
<reference evidence="9" key="2">
    <citation type="submission" date="2020-05" db="UniProtKB">
        <authorList>
            <consortium name="EnsemblMetazoa"/>
        </authorList>
    </citation>
    <scope>IDENTIFICATION</scope>
    <source>
        <strain evidence="9">IAEA</strain>
    </source>
</reference>
<dbReference type="VEuPathDB" id="VectorBase:GBRI037608"/>
<dbReference type="PANTHER" id="PTHR21461:SF1">
    <property type="entry name" value="GLYCOSYLTRANSFERASE FAMILY 92 PROTEIN"/>
    <property type="match status" value="1"/>
</dbReference>
<keyword evidence="5 8" id="KW-0812">Transmembrane</keyword>
<evidence type="ECO:0000256" key="1">
    <source>
        <dbReference type="ARBA" id="ARBA00004167"/>
    </source>
</evidence>
<evidence type="ECO:0000256" key="8">
    <source>
        <dbReference type="RuleBase" id="RU366017"/>
    </source>
</evidence>
<evidence type="ECO:0000256" key="7">
    <source>
        <dbReference type="ARBA" id="ARBA00023136"/>
    </source>
</evidence>
<comment type="subcellular location">
    <subcellularLocation>
        <location evidence="1">Membrane</location>
        <topology evidence="1">Single-pass membrane protein</topology>
    </subcellularLocation>
</comment>
<dbReference type="EnsemblMetazoa" id="GBRI037608-RA">
    <property type="protein sequence ID" value="GBRI037608-PA"/>
    <property type="gene ID" value="GBRI037608"/>
</dbReference>
<evidence type="ECO:0000256" key="5">
    <source>
        <dbReference type="ARBA" id="ARBA00022692"/>
    </source>
</evidence>
<dbReference type="InterPro" id="IPR008166">
    <property type="entry name" value="Glyco_transf_92"/>
</dbReference>
<dbReference type="GO" id="GO:0005737">
    <property type="term" value="C:cytoplasm"/>
    <property type="evidence" value="ECO:0007669"/>
    <property type="project" value="TreeGrafter"/>
</dbReference>
<keyword evidence="7 8" id="KW-0472">Membrane</keyword>
<proteinExistence type="inferred from homology"/>
<comment type="similarity">
    <text evidence="2 8">Belongs to the glycosyltransferase 92 family.</text>
</comment>